<dbReference type="InterPro" id="IPR002797">
    <property type="entry name" value="Polysacc_synth"/>
</dbReference>
<feature type="transmembrane region" description="Helical" evidence="6">
    <location>
        <begin position="69"/>
        <end position="89"/>
    </location>
</feature>
<feature type="transmembrane region" description="Helical" evidence="6">
    <location>
        <begin position="457"/>
        <end position="473"/>
    </location>
</feature>
<feature type="transmembrane region" description="Helical" evidence="6">
    <location>
        <begin position="140"/>
        <end position="163"/>
    </location>
</feature>
<feature type="transmembrane region" description="Helical" evidence="6">
    <location>
        <begin position="344"/>
        <end position="363"/>
    </location>
</feature>
<accession>A0ABW6AXA1</accession>
<dbReference type="Proteomes" id="UP001597560">
    <property type="component" value="Unassembled WGS sequence"/>
</dbReference>
<organism evidence="7 8">
    <name type="scientific">Olivibacter jilunii</name>
    <dbReference type="NCBI Taxonomy" id="985016"/>
    <lineage>
        <taxon>Bacteria</taxon>
        <taxon>Pseudomonadati</taxon>
        <taxon>Bacteroidota</taxon>
        <taxon>Sphingobacteriia</taxon>
        <taxon>Sphingobacteriales</taxon>
        <taxon>Sphingobacteriaceae</taxon>
        <taxon>Olivibacter</taxon>
    </lineage>
</organism>
<feature type="transmembrane region" description="Helical" evidence="6">
    <location>
        <begin position="261"/>
        <end position="279"/>
    </location>
</feature>
<name>A0ABW6AXA1_9SPHI</name>
<feature type="transmembrane region" description="Helical" evidence="6">
    <location>
        <begin position="375"/>
        <end position="394"/>
    </location>
</feature>
<feature type="transmembrane region" description="Helical" evidence="6">
    <location>
        <begin position="109"/>
        <end position="128"/>
    </location>
</feature>
<dbReference type="Pfam" id="PF01943">
    <property type="entry name" value="Polysacc_synt"/>
    <property type="match status" value="1"/>
</dbReference>
<feature type="transmembrane region" description="Helical" evidence="6">
    <location>
        <begin position="400"/>
        <end position="421"/>
    </location>
</feature>
<evidence type="ECO:0000256" key="5">
    <source>
        <dbReference type="ARBA" id="ARBA00023136"/>
    </source>
</evidence>
<evidence type="ECO:0000256" key="2">
    <source>
        <dbReference type="ARBA" id="ARBA00022475"/>
    </source>
</evidence>
<reference evidence="8" key="1">
    <citation type="journal article" date="2019" name="Int. J. Syst. Evol. Microbiol.">
        <title>The Global Catalogue of Microorganisms (GCM) 10K type strain sequencing project: providing services to taxonomists for standard genome sequencing and annotation.</title>
        <authorList>
            <consortium name="The Broad Institute Genomics Platform"/>
            <consortium name="The Broad Institute Genome Sequencing Center for Infectious Disease"/>
            <person name="Wu L."/>
            <person name="Ma J."/>
        </authorList>
    </citation>
    <scope>NUCLEOTIDE SEQUENCE [LARGE SCALE GENOMIC DNA]</scope>
    <source>
        <strain evidence="8">KCTC 23098</strain>
    </source>
</reference>
<keyword evidence="8" id="KW-1185">Reference proteome</keyword>
<feature type="transmembrane region" description="Helical" evidence="6">
    <location>
        <begin position="300"/>
        <end position="324"/>
    </location>
</feature>
<evidence type="ECO:0000313" key="7">
    <source>
        <dbReference type="EMBL" id="MFD2961761.1"/>
    </source>
</evidence>
<comment type="caution">
    <text evidence="7">The sequence shown here is derived from an EMBL/GenBank/DDBJ whole genome shotgun (WGS) entry which is preliminary data.</text>
</comment>
<proteinExistence type="predicted"/>
<keyword evidence="2" id="KW-1003">Cell membrane</keyword>
<feature type="transmembrane region" description="Helical" evidence="6">
    <location>
        <begin position="433"/>
        <end position="451"/>
    </location>
</feature>
<dbReference type="PANTHER" id="PTHR30250">
    <property type="entry name" value="PST FAMILY PREDICTED COLANIC ACID TRANSPORTER"/>
    <property type="match status" value="1"/>
</dbReference>
<evidence type="ECO:0000256" key="3">
    <source>
        <dbReference type="ARBA" id="ARBA00022692"/>
    </source>
</evidence>
<evidence type="ECO:0000256" key="1">
    <source>
        <dbReference type="ARBA" id="ARBA00004651"/>
    </source>
</evidence>
<evidence type="ECO:0000256" key="4">
    <source>
        <dbReference type="ARBA" id="ARBA00022989"/>
    </source>
</evidence>
<evidence type="ECO:0000256" key="6">
    <source>
        <dbReference type="SAM" id="Phobius"/>
    </source>
</evidence>
<comment type="subcellular location">
    <subcellularLocation>
        <location evidence="1">Cell membrane</location>
        <topology evidence="1">Multi-pass membrane protein</topology>
    </subcellularLocation>
</comment>
<sequence>MIYGLSTIIARLVNFILTPLFSRKLSTAVFGIFTTMYSYASLLNALLAFGMETTFFRYIQKKEDNKQAVYNNTFLIILAISLCFLLLVLLFKQEIAHFMNISDPDLSRYITYFALILVLDAIAVIPFAKIRADGRPLRYGMIKLFNIFIFVSSNLFFIVFIPWAIKTDLSIAPYFSTWYHSQWVGYVFLSNLIASAVTLLLMIPELLKLKLRFNGPLAREMFSYSFPILIANFSFIINENLDKVFLGQLLPDDIAETQVGIYGLSAKLAVFLSIFIQAFRLGAEPFFFSQAKEKNSGQTYAIIMDYFVIAMAIGMFGLVANIEILKYFIAGSSLTTSMENWKGLSIVPILLLGYIFLGVYMSLSIWYKLSDQTKYGLYISGTGAIVTIVLNLVFIPSYGFIASAWITMITYACMMILSYVLGQKNYPIPYHTFKNLTYIVCAIILSWLSFYVFGRNLIIGNGLLLLFLIGIYLKEGPQLKQLLGYKRR</sequence>
<feature type="transmembrane region" description="Helical" evidence="6">
    <location>
        <begin position="183"/>
        <end position="203"/>
    </location>
</feature>
<feature type="transmembrane region" description="Helical" evidence="6">
    <location>
        <begin position="28"/>
        <end position="49"/>
    </location>
</feature>
<keyword evidence="3 6" id="KW-0812">Transmembrane</keyword>
<dbReference type="InterPro" id="IPR050833">
    <property type="entry name" value="Poly_Biosynth_Transport"/>
</dbReference>
<protein>
    <submittedName>
        <fullName evidence="7">Lipopolysaccharide biosynthesis protein</fullName>
    </submittedName>
</protein>
<keyword evidence="4 6" id="KW-1133">Transmembrane helix</keyword>
<keyword evidence="5 6" id="KW-0472">Membrane</keyword>
<feature type="transmembrane region" description="Helical" evidence="6">
    <location>
        <begin position="224"/>
        <end position="241"/>
    </location>
</feature>
<evidence type="ECO:0000313" key="8">
    <source>
        <dbReference type="Proteomes" id="UP001597560"/>
    </source>
</evidence>
<gene>
    <name evidence="7" type="ORF">ACFS6J_08195</name>
</gene>
<dbReference type="RefSeq" id="WP_377610160.1">
    <property type="nucleotide sequence ID" value="NZ_JBHUPA010000003.1"/>
</dbReference>
<dbReference type="EMBL" id="JBHUPA010000003">
    <property type="protein sequence ID" value="MFD2961761.1"/>
    <property type="molecule type" value="Genomic_DNA"/>
</dbReference>
<dbReference type="PANTHER" id="PTHR30250:SF11">
    <property type="entry name" value="O-ANTIGEN TRANSPORTER-RELATED"/>
    <property type="match status" value="1"/>
</dbReference>